<accession>A0A645D1C3</accession>
<dbReference type="EMBL" id="VSSQ01032139">
    <property type="protein sequence ID" value="MPM83310.1"/>
    <property type="molecule type" value="Genomic_DNA"/>
</dbReference>
<name>A0A645D1C3_9ZZZZ</name>
<dbReference type="SUPFAM" id="SSF48403">
    <property type="entry name" value="Ankyrin repeat"/>
    <property type="match status" value="1"/>
</dbReference>
<reference evidence="1" key="1">
    <citation type="submission" date="2019-08" db="EMBL/GenBank/DDBJ databases">
        <authorList>
            <person name="Kucharzyk K."/>
            <person name="Murdoch R.W."/>
            <person name="Higgins S."/>
            <person name="Loffler F."/>
        </authorList>
    </citation>
    <scope>NUCLEOTIDE SEQUENCE</scope>
</reference>
<evidence type="ECO:0008006" key="2">
    <source>
        <dbReference type="Google" id="ProtNLM"/>
    </source>
</evidence>
<dbReference type="AlphaFoldDB" id="A0A645D1C3"/>
<evidence type="ECO:0000313" key="1">
    <source>
        <dbReference type="EMBL" id="MPM83310.1"/>
    </source>
</evidence>
<gene>
    <name evidence="1" type="ORF">SDC9_130374</name>
</gene>
<dbReference type="Gene3D" id="1.25.40.20">
    <property type="entry name" value="Ankyrin repeat-containing domain"/>
    <property type="match status" value="1"/>
</dbReference>
<proteinExistence type="predicted"/>
<sequence>MLKKRLVIAAACILLVSVALILGFGRKIASGEPKAVNEFEKQDDEDIEATIDQLTQAVLENDIELVNKIIESKSVDINGKDSEEKYPIEMVLVMNNCDMAKILLEAGADPYVITSGGKSVYDIATKEGSEHLKDVFKEYAK</sequence>
<organism evidence="1">
    <name type="scientific">bioreactor metagenome</name>
    <dbReference type="NCBI Taxonomy" id="1076179"/>
    <lineage>
        <taxon>unclassified sequences</taxon>
        <taxon>metagenomes</taxon>
        <taxon>ecological metagenomes</taxon>
    </lineage>
</organism>
<dbReference type="InterPro" id="IPR036770">
    <property type="entry name" value="Ankyrin_rpt-contain_sf"/>
</dbReference>
<comment type="caution">
    <text evidence="1">The sequence shown here is derived from an EMBL/GenBank/DDBJ whole genome shotgun (WGS) entry which is preliminary data.</text>
</comment>
<protein>
    <recommendedName>
        <fullName evidence="2">Ankyrin repeat domain-containing protein</fullName>
    </recommendedName>
</protein>